<dbReference type="CDD" id="cd00842">
    <property type="entry name" value="MPP_ASMase"/>
    <property type="match status" value="1"/>
</dbReference>
<evidence type="ECO:0000256" key="3">
    <source>
        <dbReference type="ARBA" id="ARBA00022525"/>
    </source>
</evidence>
<feature type="binding site" evidence="13">
    <location>
        <position position="473"/>
    </location>
    <ligand>
        <name>Zn(2+)</name>
        <dbReference type="ChEBI" id="CHEBI:29105"/>
        <label>2</label>
    </ligand>
</feature>
<feature type="disulfide bond" evidence="14">
    <location>
        <begin position="236"/>
        <end position="255"/>
    </location>
</feature>
<feature type="signal peptide" evidence="15">
    <location>
        <begin position="1"/>
        <end position="23"/>
    </location>
</feature>
<evidence type="ECO:0000256" key="5">
    <source>
        <dbReference type="ARBA" id="ARBA00022729"/>
    </source>
</evidence>
<keyword evidence="10 12" id="KW-0326">Glycosidase</keyword>
<evidence type="ECO:0000259" key="16">
    <source>
        <dbReference type="PROSITE" id="PS50015"/>
    </source>
</evidence>
<name>A0A1Q3FBL5_CULTA</name>
<dbReference type="AlphaFoldDB" id="A0A1Q3FBL5"/>
<dbReference type="GO" id="GO:0016798">
    <property type="term" value="F:hydrolase activity, acting on glycosyl bonds"/>
    <property type="evidence" value="ECO:0007669"/>
    <property type="project" value="UniProtKB-KW"/>
</dbReference>
<dbReference type="InterPro" id="IPR029052">
    <property type="entry name" value="Metallo-depent_PP-like"/>
</dbReference>
<evidence type="ECO:0000256" key="14">
    <source>
        <dbReference type="PIRSR" id="PIRSR000948-2"/>
    </source>
</evidence>
<dbReference type="Gene3D" id="3.60.21.10">
    <property type="match status" value="1"/>
</dbReference>
<dbReference type="Pfam" id="PF19272">
    <property type="entry name" value="ASMase_C"/>
    <property type="match status" value="1"/>
</dbReference>
<dbReference type="PIRSF" id="PIRSF000948">
    <property type="entry name" value="Sphingomy_PDE"/>
    <property type="match status" value="1"/>
</dbReference>
<dbReference type="GO" id="GO:0006685">
    <property type="term" value="P:sphingomyelin catabolic process"/>
    <property type="evidence" value="ECO:0007669"/>
    <property type="project" value="UniProtKB-UniRule"/>
</dbReference>
<keyword evidence="5 15" id="KW-0732">Signal</keyword>
<dbReference type="InterPro" id="IPR004843">
    <property type="entry name" value="Calcineurin-like_PHP"/>
</dbReference>
<evidence type="ECO:0000256" key="11">
    <source>
        <dbReference type="ARBA" id="ARBA00047268"/>
    </source>
</evidence>
<dbReference type="GO" id="GO:0016020">
    <property type="term" value="C:membrane"/>
    <property type="evidence" value="ECO:0007669"/>
    <property type="project" value="GOC"/>
</dbReference>
<keyword evidence="6 12" id="KW-0378">Hydrolase</keyword>
<organism evidence="17">
    <name type="scientific">Culex tarsalis</name>
    <name type="common">Encephalitis mosquito</name>
    <dbReference type="NCBI Taxonomy" id="7177"/>
    <lineage>
        <taxon>Eukaryota</taxon>
        <taxon>Metazoa</taxon>
        <taxon>Ecdysozoa</taxon>
        <taxon>Arthropoda</taxon>
        <taxon>Hexapoda</taxon>
        <taxon>Insecta</taxon>
        <taxon>Pterygota</taxon>
        <taxon>Neoptera</taxon>
        <taxon>Endopterygota</taxon>
        <taxon>Diptera</taxon>
        <taxon>Nematocera</taxon>
        <taxon>Culicoidea</taxon>
        <taxon>Culicidae</taxon>
        <taxon>Culicinae</taxon>
        <taxon>Culicini</taxon>
        <taxon>Culex</taxon>
        <taxon>Culex</taxon>
    </lineage>
</organism>
<sequence length="642" mass="72948">MKLDCCCTVVCILLLTVTSFVLCAENEVPCTIDEIAMAEKYFNDAFAAKFDVKKMSADSKKLMHCLKDKNATLKLTEIPKCHKPRYCLLCRVAIHTLITTFKQLRQVSHQLKPGMMQVTQGLCRLAEHSDEYCADLIKLYLDSIIEILQTNDQITPNEVCSMPLGPIGCVQEPSGSPIEPVKLADFNFKSTVSIAYSKTWSTKILLITDVHYDPAYRGGLESEQVVKQCKKQYGCCRVGNTARPKETFWGNYNHCDTPKTLLEASLKQIAEQHPDAKMVYLTGDLVRHHVTELNFETLKADADFVLELFMKTFKNIPIVLAIGNHDTDVFGMFSPGDKSSGYGQSKVYKYFQNWIEKLWKNGQITRKPRKIEWPANGETYYSIPVKERLRLIVLNSNVAYMYNWWLLAKPHFYRAQLQWLQDTLARAEQEHQNVHILSHIAPNHFSLLPGWSRQFQRIVERYRNTITAQFNGHSHLSEFALFYDSAKLAEPIGVAWNGGSLTPHTFHNPNFNVAMLESGKFSVSSLESYTIDLGNANKDPSKAPKWELSSNMTAEFNLNDLTLKSLDKLVQKMTKNETLVQQYLRYAVKKGPRSKKELSPECKVALLCGIVATNGKNKTKCENLLKGTTWNQGSGICVMDIY</sequence>
<feature type="binding site" evidence="13">
    <location>
        <position position="439"/>
    </location>
    <ligand>
        <name>Zn(2+)</name>
        <dbReference type="ChEBI" id="CHEBI:29105"/>
        <label>2</label>
    </ligand>
</feature>
<dbReference type="Gene3D" id="1.10.225.10">
    <property type="entry name" value="Saposin-like"/>
    <property type="match status" value="1"/>
</dbReference>
<dbReference type="Pfam" id="PF00149">
    <property type="entry name" value="Metallophos"/>
    <property type="match status" value="1"/>
</dbReference>
<dbReference type="GO" id="GO:0005764">
    <property type="term" value="C:lysosome"/>
    <property type="evidence" value="ECO:0007669"/>
    <property type="project" value="TreeGrafter"/>
</dbReference>
<feature type="binding site" evidence="13">
    <location>
        <position position="324"/>
    </location>
    <ligand>
        <name>Zn(2+)</name>
        <dbReference type="ChEBI" id="CHEBI:29105"/>
        <label>2</label>
    </ligand>
</feature>
<evidence type="ECO:0000313" key="17">
    <source>
        <dbReference type="EMBL" id="JAV24966.1"/>
    </source>
</evidence>
<evidence type="ECO:0000256" key="2">
    <source>
        <dbReference type="ARBA" id="ARBA00008234"/>
    </source>
</evidence>
<evidence type="ECO:0000256" key="4">
    <source>
        <dbReference type="ARBA" id="ARBA00022723"/>
    </source>
</evidence>
<evidence type="ECO:0000256" key="7">
    <source>
        <dbReference type="ARBA" id="ARBA00022833"/>
    </source>
</evidence>
<feature type="disulfide bond" evidence="14">
    <location>
        <begin position="229"/>
        <end position="235"/>
    </location>
</feature>
<comment type="similarity">
    <text evidence="2 12">Belongs to the acid sphingomyelinase family.</text>
</comment>
<dbReference type="InterPro" id="IPR011160">
    <property type="entry name" value="Sphingomy_PDE"/>
</dbReference>
<evidence type="ECO:0000256" key="13">
    <source>
        <dbReference type="PIRSR" id="PIRSR000948-1"/>
    </source>
</evidence>
<dbReference type="EMBL" id="GFDL01010079">
    <property type="protein sequence ID" value="JAV24966.1"/>
    <property type="molecule type" value="Transcribed_RNA"/>
</dbReference>
<evidence type="ECO:0000256" key="15">
    <source>
        <dbReference type="SAM" id="SignalP"/>
    </source>
</evidence>
<dbReference type="SUPFAM" id="SSF47862">
    <property type="entry name" value="Saposin"/>
    <property type="match status" value="1"/>
</dbReference>
<keyword evidence="9" id="KW-0325">Glycoprotein</keyword>
<proteinExistence type="inferred from homology"/>
<feature type="binding site" evidence="13">
    <location>
        <position position="284"/>
    </location>
    <ligand>
        <name>Zn(2+)</name>
        <dbReference type="ChEBI" id="CHEBI:29105"/>
        <label>1</label>
    </ligand>
</feature>
<evidence type="ECO:0000256" key="1">
    <source>
        <dbReference type="ARBA" id="ARBA00004613"/>
    </source>
</evidence>
<evidence type="ECO:0000256" key="6">
    <source>
        <dbReference type="ARBA" id="ARBA00022801"/>
    </source>
</evidence>
<dbReference type="PANTHER" id="PTHR10340:SF29">
    <property type="entry name" value="SPHINGOMYELIN PHOSPHODIESTERASE"/>
    <property type="match status" value="1"/>
</dbReference>
<keyword evidence="3" id="KW-0964">Secreted</keyword>
<dbReference type="InterPro" id="IPR011001">
    <property type="entry name" value="Saposin-like"/>
</dbReference>
<dbReference type="PANTHER" id="PTHR10340">
    <property type="entry name" value="SPHINGOMYELIN PHOSPHODIESTERASE"/>
    <property type="match status" value="1"/>
</dbReference>
<keyword evidence="8 14" id="KW-1015">Disulfide bond</keyword>
<dbReference type="GO" id="GO:0046872">
    <property type="term" value="F:metal ion binding"/>
    <property type="evidence" value="ECO:0007669"/>
    <property type="project" value="UniProtKB-KW"/>
</dbReference>
<dbReference type="GO" id="GO:0046513">
    <property type="term" value="P:ceramide biosynthetic process"/>
    <property type="evidence" value="ECO:0007669"/>
    <property type="project" value="TreeGrafter"/>
</dbReference>
<dbReference type="InterPro" id="IPR045473">
    <property type="entry name" value="ASM_C"/>
</dbReference>
<evidence type="ECO:0000256" key="8">
    <source>
        <dbReference type="ARBA" id="ARBA00023157"/>
    </source>
</evidence>
<feature type="chain" id="PRO_5010315677" description="Sphingomyelin phosphodiesterase" evidence="15">
    <location>
        <begin position="24"/>
        <end position="642"/>
    </location>
</feature>
<protein>
    <recommendedName>
        <fullName evidence="12">Sphingomyelin phosphodiesterase</fullName>
        <ecNumber evidence="12">3.1.4.12</ecNumber>
    </recommendedName>
</protein>
<feature type="binding site" evidence="13">
    <location>
        <position position="475"/>
    </location>
    <ligand>
        <name>Zn(2+)</name>
        <dbReference type="ChEBI" id="CHEBI:29105"/>
        <label>1</label>
    </ligand>
</feature>
<feature type="disulfide bond" evidence="14">
    <location>
        <begin position="123"/>
        <end position="133"/>
    </location>
</feature>
<comment type="catalytic activity">
    <reaction evidence="11">
        <text>a sphingomyelin + H2O = phosphocholine + an N-acylsphing-4-enine + H(+)</text>
        <dbReference type="Rhea" id="RHEA:19253"/>
        <dbReference type="ChEBI" id="CHEBI:15377"/>
        <dbReference type="ChEBI" id="CHEBI:15378"/>
        <dbReference type="ChEBI" id="CHEBI:17636"/>
        <dbReference type="ChEBI" id="CHEBI:52639"/>
        <dbReference type="ChEBI" id="CHEBI:295975"/>
        <dbReference type="EC" id="3.1.4.12"/>
    </reaction>
    <physiologicalReaction direction="left-to-right" evidence="11">
        <dbReference type="Rhea" id="RHEA:19254"/>
    </physiologicalReaction>
</comment>
<evidence type="ECO:0000256" key="10">
    <source>
        <dbReference type="ARBA" id="ARBA00023295"/>
    </source>
</evidence>
<keyword evidence="7 13" id="KW-0862">Zinc</keyword>
<comment type="subcellular location">
    <subcellularLocation>
        <location evidence="1">Secreted</location>
    </subcellularLocation>
</comment>
<dbReference type="GO" id="GO:0005615">
    <property type="term" value="C:extracellular space"/>
    <property type="evidence" value="ECO:0007669"/>
    <property type="project" value="TreeGrafter"/>
</dbReference>
<keyword evidence="4 13" id="KW-0479">Metal-binding</keyword>
<feature type="domain" description="Saposin B-type" evidence="16">
    <location>
        <begin position="83"/>
        <end position="173"/>
    </location>
</feature>
<dbReference type="GO" id="GO:0061750">
    <property type="term" value="F:acid sphingomyelin phosphodiesterase activity"/>
    <property type="evidence" value="ECO:0007669"/>
    <property type="project" value="TreeGrafter"/>
</dbReference>
<accession>A0A1Q3FBL5</accession>
<evidence type="ECO:0000256" key="9">
    <source>
        <dbReference type="ARBA" id="ARBA00023180"/>
    </source>
</evidence>
<dbReference type="InterPro" id="IPR008139">
    <property type="entry name" value="SaposinB_dom"/>
</dbReference>
<dbReference type="PROSITE" id="PS50015">
    <property type="entry name" value="SAP_B"/>
    <property type="match status" value="1"/>
</dbReference>
<feature type="binding site" evidence="13">
    <location>
        <position position="211"/>
    </location>
    <ligand>
        <name>Zn(2+)</name>
        <dbReference type="ChEBI" id="CHEBI:29105"/>
        <label>1</label>
    </ligand>
</feature>
<feature type="binding site" evidence="13">
    <location>
        <position position="209"/>
    </location>
    <ligand>
        <name>Zn(2+)</name>
        <dbReference type="ChEBI" id="CHEBI:29105"/>
        <label>1</label>
    </ligand>
</feature>
<dbReference type="SUPFAM" id="SSF56300">
    <property type="entry name" value="Metallo-dependent phosphatases"/>
    <property type="match status" value="1"/>
</dbReference>
<feature type="disulfide bond" evidence="14">
    <location>
        <begin position="90"/>
        <end position="160"/>
    </location>
</feature>
<dbReference type="InterPro" id="IPR041805">
    <property type="entry name" value="ASMase/PPN1_MPP"/>
</dbReference>
<feature type="binding site" evidence="13">
    <location>
        <position position="284"/>
    </location>
    <ligand>
        <name>Zn(2+)</name>
        <dbReference type="ChEBI" id="CHEBI:29105"/>
        <label>2</label>
    </ligand>
</feature>
<reference evidence="17" key="1">
    <citation type="submission" date="2017-01" db="EMBL/GenBank/DDBJ databases">
        <title>A deep insight into the sialotranscriptome of adult male and female Cluex tarsalis mosquitoes.</title>
        <authorList>
            <person name="Ribeiro J.M."/>
            <person name="Moreira F."/>
            <person name="Bernard K.A."/>
            <person name="Calvo E."/>
        </authorList>
    </citation>
    <scope>NUCLEOTIDE SEQUENCE</scope>
    <source>
        <strain evidence="17">Kern County</strain>
        <tissue evidence="17">Salivary glands</tissue>
    </source>
</reference>
<evidence type="ECO:0000256" key="12">
    <source>
        <dbReference type="PIRNR" id="PIRNR000948"/>
    </source>
</evidence>
<comment type="cofactor">
    <cofactor evidence="13">
        <name>Zn(2+)</name>
        <dbReference type="ChEBI" id="CHEBI:29105"/>
    </cofactor>
    <text evidence="13">Binds 2 Zn(2+) ions per subunit.</text>
</comment>
<dbReference type="EC" id="3.1.4.12" evidence="12"/>
<comment type="function">
    <text evidence="12">Converts sphingomyelin to ceramide.</text>
</comment>